<organism evidence="1 2">
    <name type="scientific">Geodia barretti</name>
    <name type="common">Barrett's horny sponge</name>
    <dbReference type="NCBI Taxonomy" id="519541"/>
    <lineage>
        <taxon>Eukaryota</taxon>
        <taxon>Metazoa</taxon>
        <taxon>Porifera</taxon>
        <taxon>Demospongiae</taxon>
        <taxon>Heteroscleromorpha</taxon>
        <taxon>Tetractinellida</taxon>
        <taxon>Astrophorina</taxon>
        <taxon>Geodiidae</taxon>
        <taxon>Geodia</taxon>
    </lineage>
</organism>
<feature type="non-terminal residue" evidence="1">
    <location>
        <position position="107"/>
    </location>
</feature>
<protein>
    <submittedName>
        <fullName evidence="1">Uncharacterized protein</fullName>
    </submittedName>
</protein>
<dbReference type="Proteomes" id="UP001174909">
    <property type="component" value="Unassembled WGS sequence"/>
</dbReference>
<dbReference type="AlphaFoldDB" id="A0AA35SB20"/>
<reference evidence="1" key="1">
    <citation type="submission" date="2023-03" db="EMBL/GenBank/DDBJ databases">
        <authorList>
            <person name="Steffen K."/>
            <person name="Cardenas P."/>
        </authorList>
    </citation>
    <scope>NUCLEOTIDE SEQUENCE</scope>
</reference>
<gene>
    <name evidence="1" type="ORF">GBAR_LOCUS14606</name>
</gene>
<proteinExistence type="predicted"/>
<name>A0AA35SB20_GEOBA</name>
<accession>A0AA35SB20</accession>
<evidence type="ECO:0000313" key="2">
    <source>
        <dbReference type="Proteomes" id="UP001174909"/>
    </source>
</evidence>
<keyword evidence="2" id="KW-1185">Reference proteome</keyword>
<feature type="non-terminal residue" evidence="1">
    <location>
        <position position="1"/>
    </location>
</feature>
<dbReference type="EMBL" id="CASHTH010002136">
    <property type="protein sequence ID" value="CAI8025251.1"/>
    <property type="molecule type" value="Genomic_DNA"/>
</dbReference>
<evidence type="ECO:0000313" key="1">
    <source>
        <dbReference type="EMBL" id="CAI8025251.1"/>
    </source>
</evidence>
<comment type="caution">
    <text evidence="1">The sequence shown here is derived from an EMBL/GenBank/DDBJ whole genome shotgun (WGS) entry which is preliminary data.</text>
</comment>
<sequence>AEEKISELTNTLEQQKTVQDVLETELSHERRNHIECRAQLTQRQECITSLEAERDELKHTLGEISVSVEEEYKRRSSLEAVVTQTNQQLSEMKQTVRQCEREAHRDM</sequence>